<dbReference type="GeneID" id="20183585"/>
<dbReference type="AlphaFoldDB" id="W2PXF5"/>
<reference evidence="2 3" key="2">
    <citation type="submission" date="2013-11" db="EMBL/GenBank/DDBJ databases">
        <title>The Genome Sequence of Phytophthora parasitica INRA-310.</title>
        <authorList>
            <consortium name="The Broad Institute Genomics Platform"/>
            <person name="Russ C."/>
            <person name="Tyler B."/>
            <person name="Panabieres F."/>
            <person name="Shan W."/>
            <person name="Tripathy S."/>
            <person name="Grunwald N."/>
            <person name="Machado M."/>
            <person name="Johnson C.S."/>
            <person name="Arredondo F."/>
            <person name="Hong C."/>
            <person name="Coffey M."/>
            <person name="Young S.K."/>
            <person name="Zeng Q."/>
            <person name="Gargeya S."/>
            <person name="Fitzgerald M."/>
            <person name="Abouelleil A."/>
            <person name="Alvarado L."/>
            <person name="Chapman S.B."/>
            <person name="Gainer-Dewar J."/>
            <person name="Goldberg J."/>
            <person name="Griggs A."/>
            <person name="Gujja S."/>
            <person name="Hansen M."/>
            <person name="Howarth C."/>
            <person name="Imamovic A."/>
            <person name="Ireland A."/>
            <person name="Larimer J."/>
            <person name="McCowan C."/>
            <person name="Murphy C."/>
            <person name="Pearson M."/>
            <person name="Poon T.W."/>
            <person name="Priest M."/>
            <person name="Roberts A."/>
            <person name="Saif S."/>
            <person name="Shea T."/>
            <person name="Sykes S."/>
            <person name="Wortman J."/>
            <person name="Nusbaum C."/>
            <person name="Birren B."/>
        </authorList>
    </citation>
    <scope>NUCLEOTIDE SEQUENCE [LARGE SCALE GENOMIC DNA]</scope>
    <source>
        <strain evidence="2 3">INRA-310</strain>
    </source>
</reference>
<gene>
    <name evidence="2" type="ORF">PPTG_14287</name>
</gene>
<dbReference type="RefSeq" id="XP_008909109.1">
    <property type="nucleotide sequence ID" value="XM_008910861.1"/>
</dbReference>
<name>W2PXF5_PHYN3</name>
<reference evidence="3" key="1">
    <citation type="submission" date="2011-12" db="EMBL/GenBank/DDBJ databases">
        <authorList>
            <consortium name="The Broad Institute Genome Sequencing Platform"/>
            <person name="Russ C."/>
            <person name="Tyler B."/>
            <person name="Panabieres F."/>
            <person name="Shan W."/>
            <person name="Tripathy S."/>
            <person name="Grunwald N."/>
            <person name="Machado M."/>
            <person name="Young S.K."/>
            <person name="Zeng Q."/>
            <person name="Gargeya S."/>
            <person name="Fitzgerald M."/>
            <person name="Haas B."/>
            <person name="Abouelleil A."/>
            <person name="Alvarado L."/>
            <person name="Arachchi H.M."/>
            <person name="Berlin A."/>
            <person name="Chapman S.B."/>
            <person name="Gearin G."/>
            <person name="Goldberg J."/>
            <person name="Griggs A."/>
            <person name="Gujja S."/>
            <person name="Hansen M."/>
            <person name="Heiman D."/>
            <person name="Howarth C."/>
            <person name="Larimer J."/>
            <person name="Lui A."/>
            <person name="MacDonald P.J.P."/>
            <person name="McCowen C."/>
            <person name="Montmayeur A."/>
            <person name="Murphy C."/>
            <person name="Neiman D."/>
            <person name="Pearson M."/>
            <person name="Priest M."/>
            <person name="Roberts A."/>
            <person name="Saif S."/>
            <person name="Shea T."/>
            <person name="Sisk P."/>
            <person name="Stolte C."/>
            <person name="Sykes S."/>
            <person name="Wortman J."/>
            <person name="Nusbaum C."/>
            <person name="Birren B."/>
        </authorList>
    </citation>
    <scope>NUCLEOTIDE SEQUENCE [LARGE SCALE GENOMIC DNA]</scope>
    <source>
        <strain evidence="3">INRA-310</strain>
    </source>
</reference>
<organism evidence="2 3">
    <name type="scientific">Phytophthora nicotianae (strain INRA-310)</name>
    <name type="common">Phytophthora parasitica</name>
    <dbReference type="NCBI Taxonomy" id="761204"/>
    <lineage>
        <taxon>Eukaryota</taxon>
        <taxon>Sar</taxon>
        <taxon>Stramenopiles</taxon>
        <taxon>Oomycota</taxon>
        <taxon>Peronosporomycetes</taxon>
        <taxon>Peronosporales</taxon>
        <taxon>Peronosporaceae</taxon>
        <taxon>Phytophthora</taxon>
    </lineage>
</organism>
<evidence type="ECO:0000256" key="1">
    <source>
        <dbReference type="SAM" id="MobiDB-lite"/>
    </source>
</evidence>
<feature type="region of interest" description="Disordered" evidence="1">
    <location>
        <begin position="92"/>
        <end position="115"/>
    </location>
</feature>
<dbReference type="VEuPathDB" id="FungiDB:PPTG_14287"/>
<sequence length="115" mass="12476">MPDRERTFVSVGGQRRSEERIGHGSRHQHDLAVTSSNLQGNEDTVQAVAHGQMAIAITTSFVEVNADDNAKEDYLSATKSISVDSTLQYFKDAQEKIDKEAPEAGSGEPGPDEES</sequence>
<dbReference type="Proteomes" id="UP000018817">
    <property type="component" value="Unassembled WGS sequence"/>
</dbReference>
<feature type="region of interest" description="Disordered" evidence="1">
    <location>
        <begin position="1"/>
        <end position="29"/>
    </location>
</feature>
<evidence type="ECO:0000313" key="3">
    <source>
        <dbReference type="Proteomes" id="UP000018817"/>
    </source>
</evidence>
<accession>W2PXF5</accession>
<proteinExistence type="predicted"/>
<dbReference type="EMBL" id="KI669599">
    <property type="protein sequence ID" value="ETN05587.1"/>
    <property type="molecule type" value="Genomic_DNA"/>
</dbReference>
<evidence type="ECO:0000313" key="2">
    <source>
        <dbReference type="EMBL" id="ETN05587.1"/>
    </source>
</evidence>
<feature type="compositionally biased region" description="Basic and acidic residues" evidence="1">
    <location>
        <begin position="15"/>
        <end position="29"/>
    </location>
</feature>
<feature type="compositionally biased region" description="Basic and acidic residues" evidence="1">
    <location>
        <begin position="92"/>
        <end position="102"/>
    </location>
</feature>
<protein>
    <submittedName>
        <fullName evidence="2">Uncharacterized protein</fullName>
    </submittedName>
</protein>